<keyword evidence="11" id="KW-1133">Transmembrane helix</keyword>
<dbReference type="InterPro" id="IPR050351">
    <property type="entry name" value="BphY/WalK/GraS-like"/>
</dbReference>
<dbReference type="SMART" id="SM00388">
    <property type="entry name" value="HisKA"/>
    <property type="match status" value="1"/>
</dbReference>
<protein>
    <recommendedName>
        <fullName evidence="3">histidine kinase</fullName>
        <ecNumber evidence="3">2.7.13.3</ecNumber>
    </recommendedName>
</protein>
<dbReference type="InterPro" id="IPR005467">
    <property type="entry name" value="His_kinase_dom"/>
</dbReference>
<dbReference type="SUPFAM" id="SSF55874">
    <property type="entry name" value="ATPase domain of HSP90 chaperone/DNA topoisomerase II/histidine kinase"/>
    <property type="match status" value="1"/>
</dbReference>
<reference evidence="14" key="1">
    <citation type="journal article" date="2019" name="Int. J. Syst. Evol. Microbiol.">
        <title>The Global Catalogue of Microorganisms (GCM) 10K type strain sequencing project: providing services to taxonomists for standard genome sequencing and annotation.</title>
        <authorList>
            <consortium name="The Broad Institute Genomics Platform"/>
            <consortium name="The Broad Institute Genome Sequencing Center for Infectious Disease"/>
            <person name="Wu L."/>
            <person name="Ma J."/>
        </authorList>
    </citation>
    <scope>NUCLEOTIDE SEQUENCE [LARGE SCALE GENOMIC DNA]</scope>
    <source>
        <strain evidence="14">JCM 12774</strain>
    </source>
</reference>
<comment type="catalytic activity">
    <reaction evidence="1">
        <text>ATP + protein L-histidine = ADP + protein N-phospho-L-histidine.</text>
        <dbReference type="EC" id="2.7.13.3"/>
    </reaction>
</comment>
<keyword evidence="7" id="KW-0418">Kinase</keyword>
<evidence type="ECO:0000256" key="7">
    <source>
        <dbReference type="ARBA" id="ARBA00022777"/>
    </source>
</evidence>
<dbReference type="RefSeq" id="WP_343865124.1">
    <property type="nucleotide sequence ID" value="NZ_BAAACX010000026.1"/>
</dbReference>
<keyword evidence="11" id="KW-0812">Transmembrane</keyword>
<dbReference type="PANTHER" id="PTHR45453:SF1">
    <property type="entry name" value="PHOSPHATE REGULON SENSOR PROTEIN PHOR"/>
    <property type="match status" value="1"/>
</dbReference>
<dbReference type="InterPro" id="IPR036097">
    <property type="entry name" value="HisK_dim/P_sf"/>
</dbReference>
<keyword evidence="8" id="KW-0067">ATP-binding</keyword>
<dbReference type="EMBL" id="BAAACX010000026">
    <property type="protein sequence ID" value="GAA0409788.1"/>
    <property type="molecule type" value="Genomic_DNA"/>
</dbReference>
<dbReference type="Gene3D" id="3.30.565.10">
    <property type="entry name" value="Histidine kinase-like ATPase, C-terminal domain"/>
    <property type="match status" value="1"/>
</dbReference>
<keyword evidence="14" id="KW-1185">Reference proteome</keyword>
<dbReference type="Gene3D" id="1.10.287.130">
    <property type="match status" value="1"/>
</dbReference>
<dbReference type="CDD" id="cd00082">
    <property type="entry name" value="HisKA"/>
    <property type="match status" value="1"/>
</dbReference>
<sequence>MQAFTLRLHLALALISIAAACVLGGLVLRMQERAEQVELQSVELLWNSYAKTVYEQAGSWEPMNRRLLTGAFGAKADRLSWESAAEQSASSRLQPEAGQESRQAKTGRSIPVLSGGQLVGYTQATAEQDWKARRAIVSGAALFGMLLYGTAFLYSRRMLKQNHRDMYGFAAEVCKRMQPDAEGLAPLWRQAKAADAAAAVQEALAAADRLHATISRLETVRRSMVADIAHELRTPIAIMRTQLDHALQGEPSLPIEKIVGLHDETLRLSKLVHDLQDLSLAESGNLPLHKAWFAYSTLIEEVLEFLSVEGEEQAIAVSFSKAREVQEVCIFADKERVRSILLNLLGNAFRHARSRVRVELSLMDSETAITVNDDGWGIEQEELPYVFDRFYRGRKGMNLQARGTGLGLGLAIVREYAQVHGGSVCVSSTFGIGTTFTLCLPVMYES</sequence>
<proteinExistence type="predicted"/>
<dbReference type="SUPFAM" id="SSF47384">
    <property type="entry name" value="Homodimeric domain of signal transducing histidine kinase"/>
    <property type="match status" value="1"/>
</dbReference>
<feature type="region of interest" description="Disordered" evidence="10">
    <location>
        <begin position="87"/>
        <end position="107"/>
    </location>
</feature>
<accession>A0ABP3ILR7</accession>
<keyword evidence="11" id="KW-0472">Membrane</keyword>
<evidence type="ECO:0000259" key="12">
    <source>
        <dbReference type="PROSITE" id="PS50109"/>
    </source>
</evidence>
<dbReference type="Pfam" id="PF00512">
    <property type="entry name" value="HisKA"/>
    <property type="match status" value="1"/>
</dbReference>
<dbReference type="PANTHER" id="PTHR45453">
    <property type="entry name" value="PHOSPHATE REGULON SENSOR PROTEIN PHOR"/>
    <property type="match status" value="1"/>
</dbReference>
<evidence type="ECO:0000256" key="6">
    <source>
        <dbReference type="ARBA" id="ARBA00022741"/>
    </source>
</evidence>
<dbReference type="Pfam" id="PF02518">
    <property type="entry name" value="HATPase_c"/>
    <property type="match status" value="1"/>
</dbReference>
<name>A0ABP3ILR7_9BACL</name>
<keyword evidence="9" id="KW-0902">Two-component regulatory system</keyword>
<evidence type="ECO:0000256" key="9">
    <source>
        <dbReference type="ARBA" id="ARBA00023012"/>
    </source>
</evidence>
<feature type="domain" description="Histidine kinase" evidence="12">
    <location>
        <begin position="227"/>
        <end position="444"/>
    </location>
</feature>
<evidence type="ECO:0000256" key="1">
    <source>
        <dbReference type="ARBA" id="ARBA00000085"/>
    </source>
</evidence>
<organism evidence="13 14">
    <name type="scientific">Paenibacillus motobuensis</name>
    <dbReference type="NCBI Taxonomy" id="295324"/>
    <lineage>
        <taxon>Bacteria</taxon>
        <taxon>Bacillati</taxon>
        <taxon>Bacillota</taxon>
        <taxon>Bacilli</taxon>
        <taxon>Bacillales</taxon>
        <taxon>Paenibacillaceae</taxon>
        <taxon>Paenibacillus</taxon>
    </lineage>
</organism>
<dbReference type="CDD" id="cd00075">
    <property type="entry name" value="HATPase"/>
    <property type="match status" value="1"/>
</dbReference>
<dbReference type="Proteomes" id="UP001500340">
    <property type="component" value="Unassembled WGS sequence"/>
</dbReference>
<feature type="transmembrane region" description="Helical" evidence="11">
    <location>
        <begin position="135"/>
        <end position="154"/>
    </location>
</feature>
<dbReference type="EC" id="2.7.13.3" evidence="3"/>
<evidence type="ECO:0000313" key="14">
    <source>
        <dbReference type="Proteomes" id="UP001500340"/>
    </source>
</evidence>
<evidence type="ECO:0000313" key="13">
    <source>
        <dbReference type="EMBL" id="GAA0409788.1"/>
    </source>
</evidence>
<keyword evidence="6" id="KW-0547">Nucleotide-binding</keyword>
<feature type="transmembrane region" description="Helical" evidence="11">
    <location>
        <begin position="6"/>
        <end position="28"/>
    </location>
</feature>
<evidence type="ECO:0000256" key="11">
    <source>
        <dbReference type="SAM" id="Phobius"/>
    </source>
</evidence>
<evidence type="ECO:0000256" key="10">
    <source>
        <dbReference type="SAM" id="MobiDB-lite"/>
    </source>
</evidence>
<dbReference type="InterPro" id="IPR004358">
    <property type="entry name" value="Sig_transdc_His_kin-like_C"/>
</dbReference>
<comment type="caution">
    <text evidence="13">The sequence shown here is derived from an EMBL/GenBank/DDBJ whole genome shotgun (WGS) entry which is preliminary data.</text>
</comment>
<gene>
    <name evidence="13" type="ORF">GCM10008933_44890</name>
</gene>
<dbReference type="PROSITE" id="PS50109">
    <property type="entry name" value="HIS_KIN"/>
    <property type="match status" value="1"/>
</dbReference>
<evidence type="ECO:0000256" key="2">
    <source>
        <dbReference type="ARBA" id="ARBA00004370"/>
    </source>
</evidence>
<evidence type="ECO:0000256" key="8">
    <source>
        <dbReference type="ARBA" id="ARBA00022840"/>
    </source>
</evidence>
<dbReference type="InterPro" id="IPR036890">
    <property type="entry name" value="HATPase_C_sf"/>
</dbReference>
<keyword evidence="5" id="KW-0808">Transferase</keyword>
<dbReference type="InterPro" id="IPR003594">
    <property type="entry name" value="HATPase_dom"/>
</dbReference>
<evidence type="ECO:0000256" key="3">
    <source>
        <dbReference type="ARBA" id="ARBA00012438"/>
    </source>
</evidence>
<dbReference type="SMART" id="SM00387">
    <property type="entry name" value="HATPase_c"/>
    <property type="match status" value="1"/>
</dbReference>
<comment type="subcellular location">
    <subcellularLocation>
        <location evidence="2">Membrane</location>
    </subcellularLocation>
</comment>
<dbReference type="InterPro" id="IPR003661">
    <property type="entry name" value="HisK_dim/P_dom"/>
</dbReference>
<evidence type="ECO:0000256" key="5">
    <source>
        <dbReference type="ARBA" id="ARBA00022679"/>
    </source>
</evidence>
<evidence type="ECO:0000256" key="4">
    <source>
        <dbReference type="ARBA" id="ARBA00022553"/>
    </source>
</evidence>
<dbReference type="PROSITE" id="PS51257">
    <property type="entry name" value="PROKAR_LIPOPROTEIN"/>
    <property type="match status" value="1"/>
</dbReference>
<dbReference type="PRINTS" id="PR00344">
    <property type="entry name" value="BCTRLSENSOR"/>
</dbReference>
<keyword evidence="4" id="KW-0597">Phosphoprotein</keyword>